<dbReference type="SUPFAM" id="SSF51126">
    <property type="entry name" value="Pectin lyase-like"/>
    <property type="match status" value="1"/>
</dbReference>
<dbReference type="InterPro" id="IPR032532">
    <property type="entry name" value="DUF4955"/>
</dbReference>
<dbReference type="Proteomes" id="UP000240971">
    <property type="component" value="Unassembled WGS sequence"/>
</dbReference>
<feature type="domain" description="Rhamnogalacturonase A/B/Epimerase-like pectate lyase" evidence="1">
    <location>
        <begin position="92"/>
        <end position="160"/>
    </location>
</feature>
<evidence type="ECO:0000313" key="4">
    <source>
        <dbReference type="Proteomes" id="UP000240971"/>
    </source>
</evidence>
<dbReference type="AlphaFoldDB" id="A0A2P8HUS0"/>
<dbReference type="InterPro" id="IPR012334">
    <property type="entry name" value="Pectin_lyas_fold"/>
</dbReference>
<dbReference type="EMBL" id="PYAW01000001">
    <property type="protein sequence ID" value="PSL49977.1"/>
    <property type="molecule type" value="Genomic_DNA"/>
</dbReference>
<gene>
    <name evidence="3" type="ORF">CLV51_1011319</name>
</gene>
<dbReference type="InterPro" id="IPR011050">
    <property type="entry name" value="Pectin_lyase_fold/virulence"/>
</dbReference>
<sequence>MMRYRCHPSLSKQVMIYTKLLFSICLLLTGFFAYTGEKEHVIDKLPVTAPLWEDFVTAKKNNTIPVLPDFSYAGYHFSEQSLPDISSKKKFDVTQYGAIPNDEQYDDEAIQRTVDAASANPGGGIVFFPPGKFLLAADEDNKKQIRIAASNIILQGSGSGKGGTEIYQDKKRINDRQILFKPNEDKQPRLTYITKDAPRETFWVEVADASKLRAGDDVIIKHHSEAYTKWYFAPLSLKPQWTRLFGDDGGMQISEIHTIKKIDGNRVQFINPLHLDIHLVADKPFELVPYNCLQECGITGILFSSNWKNYPEEFVHHKNEIHDYAWEAVGMEYVKNSWISDCVFHDWNEGIFIRAGYQVTVQHVTFTGKKGHASVHARTGYGVLIKQCHFNGAQHHGPGTGYSAAGTVITQCDLGTDQNFDSHSGQPYATLFDDIKGGVFYNLGGPEPGHPHHGKQLVLWNFQHSSEKEQHYNFWDTARRRNYTIASPILAGFQSDKAVEIENAGINQLQGQAVLPVSLFEAQLALRLTGKDISKCLSQD</sequence>
<name>A0A2P8HUS0_CHINA</name>
<feature type="domain" description="DUF4955" evidence="2">
    <location>
        <begin position="394"/>
        <end position="529"/>
    </location>
</feature>
<reference evidence="3 4" key="1">
    <citation type="submission" date="2018-03" db="EMBL/GenBank/DDBJ databases">
        <title>Genomic Encyclopedia of Archaeal and Bacterial Type Strains, Phase II (KMG-II): from individual species to whole genera.</title>
        <authorList>
            <person name="Goeker M."/>
        </authorList>
    </citation>
    <scope>NUCLEOTIDE SEQUENCE [LARGE SCALE GENOMIC DNA]</scope>
    <source>
        <strain evidence="3 4">DSM 24859</strain>
    </source>
</reference>
<organism evidence="3 4">
    <name type="scientific">Chitinophaga niastensis</name>
    <dbReference type="NCBI Taxonomy" id="536980"/>
    <lineage>
        <taxon>Bacteria</taxon>
        <taxon>Pseudomonadati</taxon>
        <taxon>Bacteroidota</taxon>
        <taxon>Chitinophagia</taxon>
        <taxon>Chitinophagales</taxon>
        <taxon>Chitinophagaceae</taxon>
        <taxon>Chitinophaga</taxon>
    </lineage>
</organism>
<accession>A0A2P8HUS0</accession>
<protein>
    <submittedName>
        <fullName evidence="3">Parallel beta helix pectate lyase-like protein</fullName>
    </submittedName>
</protein>
<dbReference type="Pfam" id="PF16315">
    <property type="entry name" value="DUF4955"/>
    <property type="match status" value="1"/>
</dbReference>
<keyword evidence="3" id="KW-0456">Lyase</keyword>
<dbReference type="Pfam" id="PF12708">
    <property type="entry name" value="Pect-lyase_RHGA_epim"/>
    <property type="match status" value="1"/>
</dbReference>
<evidence type="ECO:0000259" key="1">
    <source>
        <dbReference type="Pfam" id="PF12708"/>
    </source>
</evidence>
<dbReference type="Gene3D" id="2.160.20.10">
    <property type="entry name" value="Single-stranded right-handed beta-helix, Pectin lyase-like"/>
    <property type="match status" value="2"/>
</dbReference>
<evidence type="ECO:0000259" key="2">
    <source>
        <dbReference type="Pfam" id="PF16315"/>
    </source>
</evidence>
<evidence type="ECO:0000313" key="3">
    <source>
        <dbReference type="EMBL" id="PSL49977.1"/>
    </source>
</evidence>
<dbReference type="GO" id="GO:0016829">
    <property type="term" value="F:lyase activity"/>
    <property type="evidence" value="ECO:0007669"/>
    <property type="project" value="UniProtKB-KW"/>
</dbReference>
<dbReference type="InterPro" id="IPR024535">
    <property type="entry name" value="RHGA/B-epi-like_pectate_lyase"/>
</dbReference>
<proteinExistence type="predicted"/>
<keyword evidence="4" id="KW-1185">Reference proteome</keyword>
<comment type="caution">
    <text evidence="3">The sequence shown here is derived from an EMBL/GenBank/DDBJ whole genome shotgun (WGS) entry which is preliminary data.</text>
</comment>